<name>A0A6A6J1Z0_9PLEO</name>
<organism evidence="3 4">
    <name type="scientific">Trematosphaeria pertusa</name>
    <dbReference type="NCBI Taxonomy" id="390896"/>
    <lineage>
        <taxon>Eukaryota</taxon>
        <taxon>Fungi</taxon>
        <taxon>Dikarya</taxon>
        <taxon>Ascomycota</taxon>
        <taxon>Pezizomycotina</taxon>
        <taxon>Dothideomycetes</taxon>
        <taxon>Pleosporomycetidae</taxon>
        <taxon>Pleosporales</taxon>
        <taxon>Massarineae</taxon>
        <taxon>Trematosphaeriaceae</taxon>
        <taxon>Trematosphaeria</taxon>
    </lineage>
</organism>
<proteinExistence type="predicted"/>
<feature type="transmembrane region" description="Helical" evidence="2">
    <location>
        <begin position="101"/>
        <end position="123"/>
    </location>
</feature>
<sequence length="208" mass="23576">MDLQRYNRRQRLKQDIIILILSIVTLSVSIPYATQLWNDAERYVASSPSSSSKMNDLLGSSRTTHMPPKESLIPMYGLTPLVAIAMTVLSISLYWNAVQPLVYSISLSAFMFVGWLITVIFWGRCVHDGDRGSRAAWTKVCIQATIYRDHDVGRRLDWLGVASAFFAAFLLPCYLLQICCAVSDLRRSKSMDVNRSSKEVVEEEMEEL</sequence>
<dbReference type="AlphaFoldDB" id="A0A6A6J1Z0"/>
<accession>A0A6A6J1Z0</accession>
<dbReference type="Proteomes" id="UP000800094">
    <property type="component" value="Unassembled WGS sequence"/>
</dbReference>
<keyword evidence="2" id="KW-0472">Membrane</keyword>
<evidence type="ECO:0000313" key="3">
    <source>
        <dbReference type="EMBL" id="KAF2256739.1"/>
    </source>
</evidence>
<evidence type="ECO:0000313" key="4">
    <source>
        <dbReference type="Proteomes" id="UP000800094"/>
    </source>
</evidence>
<feature type="transmembrane region" description="Helical" evidence="2">
    <location>
        <begin position="16"/>
        <end position="34"/>
    </location>
</feature>
<dbReference type="RefSeq" id="XP_033691743.1">
    <property type="nucleotide sequence ID" value="XM_033827642.1"/>
</dbReference>
<feature type="region of interest" description="Disordered" evidence="1">
    <location>
        <begin position="46"/>
        <end position="65"/>
    </location>
</feature>
<keyword evidence="4" id="KW-1185">Reference proteome</keyword>
<keyword evidence="2" id="KW-1133">Transmembrane helix</keyword>
<evidence type="ECO:0000256" key="1">
    <source>
        <dbReference type="SAM" id="MobiDB-lite"/>
    </source>
</evidence>
<protein>
    <recommendedName>
        <fullName evidence="5">MARVEL domain-containing protein</fullName>
    </recommendedName>
</protein>
<feature type="transmembrane region" description="Helical" evidence="2">
    <location>
        <begin position="158"/>
        <end position="182"/>
    </location>
</feature>
<reference evidence="3" key="1">
    <citation type="journal article" date="2020" name="Stud. Mycol.">
        <title>101 Dothideomycetes genomes: a test case for predicting lifestyles and emergence of pathogens.</title>
        <authorList>
            <person name="Haridas S."/>
            <person name="Albert R."/>
            <person name="Binder M."/>
            <person name="Bloem J."/>
            <person name="Labutti K."/>
            <person name="Salamov A."/>
            <person name="Andreopoulos B."/>
            <person name="Baker S."/>
            <person name="Barry K."/>
            <person name="Bills G."/>
            <person name="Bluhm B."/>
            <person name="Cannon C."/>
            <person name="Castanera R."/>
            <person name="Culley D."/>
            <person name="Daum C."/>
            <person name="Ezra D."/>
            <person name="Gonzalez J."/>
            <person name="Henrissat B."/>
            <person name="Kuo A."/>
            <person name="Liang C."/>
            <person name="Lipzen A."/>
            <person name="Lutzoni F."/>
            <person name="Magnuson J."/>
            <person name="Mondo S."/>
            <person name="Nolan M."/>
            <person name="Ohm R."/>
            <person name="Pangilinan J."/>
            <person name="Park H.-J."/>
            <person name="Ramirez L."/>
            <person name="Alfaro M."/>
            <person name="Sun H."/>
            <person name="Tritt A."/>
            <person name="Yoshinaga Y."/>
            <person name="Zwiers L.-H."/>
            <person name="Turgeon B."/>
            <person name="Goodwin S."/>
            <person name="Spatafora J."/>
            <person name="Crous P."/>
            <person name="Grigoriev I."/>
        </authorList>
    </citation>
    <scope>NUCLEOTIDE SEQUENCE</scope>
    <source>
        <strain evidence="3">CBS 122368</strain>
    </source>
</reference>
<feature type="compositionally biased region" description="Polar residues" evidence="1">
    <location>
        <begin position="46"/>
        <end position="64"/>
    </location>
</feature>
<keyword evidence="2" id="KW-0812">Transmembrane</keyword>
<evidence type="ECO:0008006" key="5">
    <source>
        <dbReference type="Google" id="ProtNLM"/>
    </source>
</evidence>
<gene>
    <name evidence="3" type="ORF">BU26DRAFT_513524</name>
</gene>
<evidence type="ECO:0000256" key="2">
    <source>
        <dbReference type="SAM" id="Phobius"/>
    </source>
</evidence>
<feature type="transmembrane region" description="Helical" evidence="2">
    <location>
        <begin position="73"/>
        <end position="94"/>
    </location>
</feature>
<dbReference type="EMBL" id="ML987189">
    <property type="protein sequence ID" value="KAF2256739.1"/>
    <property type="molecule type" value="Genomic_DNA"/>
</dbReference>
<dbReference type="GeneID" id="54580972"/>